<dbReference type="Pfam" id="PF12833">
    <property type="entry name" value="HTH_18"/>
    <property type="match status" value="1"/>
</dbReference>
<dbReference type="EMBL" id="SNSA01000004">
    <property type="protein sequence ID" value="TEU27739.1"/>
    <property type="molecule type" value="Genomic_DNA"/>
</dbReference>
<dbReference type="PANTHER" id="PTHR11019">
    <property type="entry name" value="HTH-TYPE TRANSCRIPTIONAL REGULATOR NIMR"/>
    <property type="match status" value="1"/>
</dbReference>
<dbReference type="RefSeq" id="WP_134262667.1">
    <property type="nucleotide sequence ID" value="NZ_CP077365.1"/>
</dbReference>
<evidence type="ECO:0000313" key="8">
    <source>
        <dbReference type="Proteomes" id="UP000297445"/>
    </source>
</evidence>
<dbReference type="EMBL" id="CP077365">
    <property type="protein sequence ID" value="QXB45060.1"/>
    <property type="molecule type" value="Genomic_DNA"/>
</dbReference>
<keyword evidence="4" id="KW-0804">Transcription</keyword>
<dbReference type="Proteomes" id="UP000297445">
    <property type="component" value="Unassembled WGS sequence"/>
</dbReference>
<evidence type="ECO:0000256" key="2">
    <source>
        <dbReference type="ARBA" id="ARBA00023015"/>
    </source>
</evidence>
<proteinExistence type="predicted"/>
<evidence type="ECO:0000313" key="6">
    <source>
        <dbReference type="EMBL" id="QXB45060.1"/>
    </source>
</evidence>
<name>A0A5E9PJ05_9GAMM</name>
<feature type="domain" description="HTH araC/xylS-type" evidence="5">
    <location>
        <begin position="166"/>
        <end position="266"/>
    </location>
</feature>
<dbReference type="CDD" id="cd06124">
    <property type="entry name" value="cupin_NimR-like_N"/>
    <property type="match status" value="1"/>
</dbReference>
<dbReference type="InterPro" id="IPR018060">
    <property type="entry name" value="HTH_AraC"/>
</dbReference>
<protein>
    <submittedName>
        <fullName evidence="7">AraC family transcriptional regulator</fullName>
    </submittedName>
    <submittedName>
        <fullName evidence="6">Helix-turn-helix transcriptional regulator</fullName>
    </submittedName>
</protein>
<evidence type="ECO:0000256" key="4">
    <source>
        <dbReference type="ARBA" id="ARBA00023163"/>
    </source>
</evidence>
<gene>
    <name evidence="7" type="ORF">E2R16_10390</name>
    <name evidence="6" type="ORF">I6L30_11405</name>
</gene>
<accession>A0A5E9PJ05</accession>
<keyword evidence="3" id="KW-0238">DNA-binding</keyword>
<dbReference type="GO" id="GO:0003700">
    <property type="term" value="F:DNA-binding transcription factor activity"/>
    <property type="evidence" value="ECO:0007669"/>
    <property type="project" value="InterPro"/>
</dbReference>
<dbReference type="Proteomes" id="UP000683517">
    <property type="component" value="Chromosome"/>
</dbReference>
<dbReference type="FunFam" id="1.10.10.60:FF:000132">
    <property type="entry name" value="AraC family transcriptional regulator"/>
    <property type="match status" value="1"/>
</dbReference>
<reference evidence="7 8" key="1">
    <citation type="submission" date="2019-03" db="EMBL/GenBank/DDBJ databases">
        <title>Draft genome sequence of an environmental Acinetobacter seifertii from Brazil.</title>
        <authorList>
            <person name="Furlan J.P.R."/>
            <person name="Stehling E.G."/>
        </authorList>
    </citation>
    <scope>NUCLEOTIDE SEQUENCE [LARGE SCALE GENOMIC DNA]</scope>
    <source>
        <strain evidence="7 8">SAb133</strain>
    </source>
</reference>
<dbReference type="PANTHER" id="PTHR11019:SF159">
    <property type="entry name" value="TRANSCRIPTIONAL REGULATOR-RELATED"/>
    <property type="match status" value="1"/>
</dbReference>
<dbReference type="InterPro" id="IPR018062">
    <property type="entry name" value="HTH_AraC-typ_CS"/>
</dbReference>
<evidence type="ECO:0000313" key="9">
    <source>
        <dbReference type="Proteomes" id="UP000683517"/>
    </source>
</evidence>
<dbReference type="SMART" id="SM00342">
    <property type="entry name" value="HTH_ARAC"/>
    <property type="match status" value="1"/>
</dbReference>
<reference evidence="6 9" key="2">
    <citation type="submission" date="2021-06" db="EMBL/GenBank/DDBJ databases">
        <title>FDA dAtabase for Regulatory Grade micrObial Sequences (FDA-ARGOS): Supporting development and validation of Infectious Disease Dx tests.</title>
        <authorList>
            <person name="Sproer C."/>
            <person name="Gronow S."/>
            <person name="Severitt S."/>
            <person name="Schroder I."/>
            <person name="Tallon L."/>
            <person name="Sadzewicz L."/>
            <person name="Zhao X."/>
            <person name="Boylan J."/>
            <person name="Ott S."/>
            <person name="Bowen H."/>
            <person name="Vavikolanu K."/>
            <person name="Mehta A."/>
            <person name="Aluvathingal J."/>
            <person name="Nadendla S."/>
            <person name="Lowell S."/>
            <person name="Myers T."/>
            <person name="Yan Y."/>
        </authorList>
    </citation>
    <scope>NUCLEOTIDE SEQUENCE [LARGE SCALE GENOMIC DNA]</scope>
    <source>
        <strain evidence="6 9">FDAARGOS 1400</strain>
    </source>
</reference>
<dbReference type="PROSITE" id="PS00041">
    <property type="entry name" value="HTH_ARAC_FAMILY_1"/>
    <property type="match status" value="1"/>
</dbReference>
<dbReference type="Gene3D" id="1.10.10.60">
    <property type="entry name" value="Homeodomain-like"/>
    <property type="match status" value="1"/>
</dbReference>
<dbReference type="SUPFAM" id="SSF51182">
    <property type="entry name" value="RmlC-like cupins"/>
    <property type="match status" value="1"/>
</dbReference>
<dbReference type="Pfam" id="PF02311">
    <property type="entry name" value="AraC_binding"/>
    <property type="match status" value="1"/>
</dbReference>
<sequence length="270" mass="30532">MSDSTDVDIDYSEWSEGPSLIAIRGEDKPNNQYRLGTREYDWHHHVRGQLLCVDTGFIEVKTSHGSWLLPPSRASWIPPGVSHKIKVSGALSGWTLFMTPILCSDLPQYPCVIGISELLRALAKRASEWNKLSDLALDQRNIIAVIQDEIRLSPHEALHLPMPQDPRLERVLRTMLAEPDCQRSLDEWALYGAMSSRTLRRLILAETGLSFAQWRQQAQLMHSLELLARGTSVAEVSEVLGYTSPSSFIAMFRRALGDPPARYFSKRRLP</sequence>
<dbReference type="PROSITE" id="PS01124">
    <property type="entry name" value="HTH_ARAC_FAMILY_2"/>
    <property type="match status" value="1"/>
</dbReference>
<dbReference type="InterPro" id="IPR003313">
    <property type="entry name" value="AraC-bd"/>
</dbReference>
<evidence type="ECO:0000256" key="1">
    <source>
        <dbReference type="ARBA" id="ARBA00022491"/>
    </source>
</evidence>
<evidence type="ECO:0000256" key="3">
    <source>
        <dbReference type="ARBA" id="ARBA00023125"/>
    </source>
</evidence>
<organism evidence="7 8">
    <name type="scientific">Acinetobacter seifertii</name>
    <dbReference type="NCBI Taxonomy" id="1530123"/>
    <lineage>
        <taxon>Bacteria</taxon>
        <taxon>Pseudomonadati</taxon>
        <taxon>Pseudomonadota</taxon>
        <taxon>Gammaproteobacteria</taxon>
        <taxon>Moraxellales</taxon>
        <taxon>Moraxellaceae</taxon>
        <taxon>Acinetobacter</taxon>
        <taxon>Acinetobacter calcoaceticus/baumannii complex</taxon>
    </lineage>
</organism>
<dbReference type="GO" id="GO:0043565">
    <property type="term" value="F:sequence-specific DNA binding"/>
    <property type="evidence" value="ECO:0007669"/>
    <property type="project" value="InterPro"/>
</dbReference>
<dbReference type="SUPFAM" id="SSF46689">
    <property type="entry name" value="Homeodomain-like"/>
    <property type="match status" value="1"/>
</dbReference>
<keyword evidence="1" id="KW-0678">Repressor</keyword>
<keyword evidence="9" id="KW-1185">Reference proteome</keyword>
<dbReference type="AlphaFoldDB" id="A0A5E9PJ05"/>
<evidence type="ECO:0000313" key="7">
    <source>
        <dbReference type="EMBL" id="TEU27739.1"/>
    </source>
</evidence>
<evidence type="ECO:0000259" key="5">
    <source>
        <dbReference type="PROSITE" id="PS01124"/>
    </source>
</evidence>
<dbReference type="InterPro" id="IPR009057">
    <property type="entry name" value="Homeodomain-like_sf"/>
</dbReference>
<dbReference type="InterPro" id="IPR011051">
    <property type="entry name" value="RmlC_Cupin_sf"/>
</dbReference>
<keyword evidence="2" id="KW-0805">Transcription regulation</keyword>